<evidence type="ECO:0000313" key="1">
    <source>
        <dbReference type="EMBL" id="SVC42620.1"/>
    </source>
</evidence>
<dbReference type="EMBL" id="UINC01090565">
    <property type="protein sequence ID" value="SVC42620.1"/>
    <property type="molecule type" value="Genomic_DNA"/>
</dbReference>
<proteinExistence type="predicted"/>
<name>A0A382M1F1_9ZZZZ</name>
<sequence>IMEPININSTAKLAAKVAGGYKEPGK</sequence>
<accession>A0A382M1F1</accession>
<protein>
    <submittedName>
        <fullName evidence="1">Uncharacterized protein</fullName>
    </submittedName>
</protein>
<gene>
    <name evidence="1" type="ORF">METZ01_LOCUS295474</name>
</gene>
<dbReference type="AlphaFoldDB" id="A0A382M1F1"/>
<organism evidence="1">
    <name type="scientific">marine metagenome</name>
    <dbReference type="NCBI Taxonomy" id="408172"/>
    <lineage>
        <taxon>unclassified sequences</taxon>
        <taxon>metagenomes</taxon>
        <taxon>ecological metagenomes</taxon>
    </lineage>
</organism>
<feature type="non-terminal residue" evidence="1">
    <location>
        <position position="1"/>
    </location>
</feature>
<reference evidence="1" key="1">
    <citation type="submission" date="2018-05" db="EMBL/GenBank/DDBJ databases">
        <authorList>
            <person name="Lanie J.A."/>
            <person name="Ng W.-L."/>
            <person name="Kazmierczak K.M."/>
            <person name="Andrzejewski T.M."/>
            <person name="Davidsen T.M."/>
            <person name="Wayne K.J."/>
            <person name="Tettelin H."/>
            <person name="Glass J.I."/>
            <person name="Rusch D."/>
            <person name="Podicherti R."/>
            <person name="Tsui H.-C.T."/>
            <person name="Winkler M.E."/>
        </authorList>
    </citation>
    <scope>NUCLEOTIDE SEQUENCE</scope>
</reference>